<evidence type="ECO:0000313" key="3">
    <source>
        <dbReference type="Proteomes" id="UP000326029"/>
    </source>
</evidence>
<protein>
    <recommendedName>
        <fullName evidence="5">CdiI immunity protein domain-containing protein</fullName>
    </recommendedName>
</protein>
<evidence type="ECO:0008006" key="5">
    <source>
        <dbReference type="Google" id="ProtNLM"/>
    </source>
</evidence>
<reference evidence="1 4" key="1">
    <citation type="journal article" date="2014" name="Int. J. Syst. Evol. Microbiol.">
        <title>Complete genome sequence of Corynebacterium casei LMG S-19264T (=DSM 44701T), isolated from a smear-ripened cheese.</title>
        <authorList>
            <consortium name="US DOE Joint Genome Institute (JGI-PGF)"/>
            <person name="Walter F."/>
            <person name="Albersmeier A."/>
            <person name="Kalinowski J."/>
            <person name="Ruckert C."/>
        </authorList>
    </citation>
    <scope>NUCLEOTIDE SEQUENCE [LARGE SCALE GENOMIC DNA]</scope>
    <source>
        <strain evidence="1 4">JCM 4205</strain>
    </source>
</reference>
<reference evidence="1" key="3">
    <citation type="submission" date="2023-08" db="EMBL/GenBank/DDBJ databases">
        <authorList>
            <person name="Sun Q."/>
            <person name="Ohkuma M."/>
        </authorList>
    </citation>
    <scope>NUCLEOTIDE SEQUENCE</scope>
    <source>
        <strain evidence="1">JCM 4205</strain>
    </source>
</reference>
<proteinExistence type="predicted"/>
<dbReference type="GeneID" id="95457567"/>
<organism evidence="1 4">
    <name type="scientific">Streptomyces cinereoruber</name>
    <dbReference type="NCBI Taxonomy" id="67260"/>
    <lineage>
        <taxon>Bacteria</taxon>
        <taxon>Bacillati</taxon>
        <taxon>Actinomycetota</taxon>
        <taxon>Actinomycetes</taxon>
        <taxon>Kitasatosporales</taxon>
        <taxon>Streptomycetaceae</taxon>
        <taxon>Streptomyces</taxon>
    </lineage>
</organism>
<dbReference type="EMBL" id="BMSJ01000017">
    <property type="protein sequence ID" value="GGR50510.1"/>
    <property type="molecule type" value="Genomic_DNA"/>
</dbReference>
<dbReference type="Proteomes" id="UP000642014">
    <property type="component" value="Unassembled WGS sequence"/>
</dbReference>
<accession>A0AAV4KS67</accession>
<dbReference type="RefSeq" id="WP_062751519.1">
    <property type="nucleotide sequence ID" value="NZ_BMSJ01000017.1"/>
</dbReference>
<gene>
    <name evidence="2" type="ORF">CP977_27780</name>
    <name evidence="1" type="ORF">GCM10010497_62320</name>
</gene>
<evidence type="ECO:0000313" key="2">
    <source>
        <dbReference type="EMBL" id="QEV35506.1"/>
    </source>
</evidence>
<keyword evidence="3" id="KW-1185">Reference proteome</keyword>
<dbReference type="EMBL" id="CP023693">
    <property type="protein sequence ID" value="QEV35506.1"/>
    <property type="molecule type" value="Genomic_DNA"/>
</dbReference>
<sequence length="224" mass="24576">MHDPEARHEWVDFDFGATALGSSFHRDWSDYADDALDHIARRYGSEGDPAPLLLLVEDLLRLRDSGLGGEEIALLWEATDMSLGAPGTPGKEREWLQEVVSFVVPVARSRGASASSCSAFPACVPDGTSPAAIEHRRLTADVVELVGTLDQQRPWSHVPLAAMRGALVRCAEEVCAELAFRFLLHAANGYWSRLAPETYDRLERLGTAFGYGPHVVDAIRHLVD</sequence>
<reference evidence="2 3" key="2">
    <citation type="submission" date="2017-09" db="EMBL/GenBank/DDBJ databases">
        <authorList>
            <person name="Lee N."/>
            <person name="Cho B.-K."/>
        </authorList>
    </citation>
    <scope>NUCLEOTIDE SEQUENCE [LARGE SCALE GENOMIC DNA]</scope>
    <source>
        <strain evidence="2 3">ATCC 19740</strain>
    </source>
</reference>
<evidence type="ECO:0000313" key="1">
    <source>
        <dbReference type="EMBL" id="GGR50510.1"/>
    </source>
</evidence>
<dbReference type="Proteomes" id="UP000326029">
    <property type="component" value="Chromosome"/>
</dbReference>
<name>A0AAV4KS67_9ACTN</name>
<dbReference type="AlphaFoldDB" id="A0AAV4KS67"/>
<evidence type="ECO:0000313" key="4">
    <source>
        <dbReference type="Proteomes" id="UP000642014"/>
    </source>
</evidence>